<dbReference type="AlphaFoldDB" id="A0A0P8Y9T5"/>
<dbReference type="GO" id="GO:0016874">
    <property type="term" value="F:ligase activity"/>
    <property type="evidence" value="ECO:0007669"/>
    <property type="project" value="UniProtKB-KW"/>
</dbReference>
<dbReference type="PANTHER" id="PTHR37422:SF13">
    <property type="entry name" value="LIPOPOLYSACCHARIDE BIOSYNTHESIS PROTEIN PA4999-RELATED"/>
    <property type="match status" value="1"/>
</dbReference>
<dbReference type="PANTHER" id="PTHR37422">
    <property type="entry name" value="TEICHURONIC ACID BIOSYNTHESIS PROTEIN TUAE"/>
    <property type="match status" value="1"/>
</dbReference>
<protein>
    <submittedName>
        <fullName evidence="7">O-antigen ligase</fullName>
    </submittedName>
</protein>
<dbReference type="GO" id="GO:0016020">
    <property type="term" value="C:membrane"/>
    <property type="evidence" value="ECO:0007669"/>
    <property type="project" value="UniProtKB-SubCell"/>
</dbReference>
<feature type="transmembrane region" description="Helical" evidence="5">
    <location>
        <begin position="286"/>
        <end position="304"/>
    </location>
</feature>
<feature type="transmembrane region" description="Helical" evidence="5">
    <location>
        <begin position="261"/>
        <end position="279"/>
    </location>
</feature>
<dbReference type="PATRIC" id="fig|36849.3.peg.3301"/>
<evidence type="ECO:0000256" key="3">
    <source>
        <dbReference type="ARBA" id="ARBA00022989"/>
    </source>
</evidence>
<keyword evidence="8" id="KW-1185">Reference proteome</keyword>
<reference evidence="7 8" key="1">
    <citation type="submission" date="2015-09" db="EMBL/GenBank/DDBJ databases">
        <title>Genome sequence of Oxobacter pfennigii DSM 3222.</title>
        <authorList>
            <person name="Poehlein A."/>
            <person name="Bengelsdorf F.R."/>
            <person name="Schiel-Bengelsdorf B."/>
            <person name="Duerre P."/>
            <person name="Daniel R."/>
        </authorList>
    </citation>
    <scope>NUCLEOTIDE SEQUENCE [LARGE SCALE GENOMIC DNA]</scope>
    <source>
        <strain evidence="7 8">DSM 3222</strain>
    </source>
</reference>
<evidence type="ECO:0000256" key="1">
    <source>
        <dbReference type="ARBA" id="ARBA00004141"/>
    </source>
</evidence>
<comment type="caution">
    <text evidence="7">The sequence shown here is derived from an EMBL/GenBank/DDBJ whole genome shotgun (WGS) entry which is preliminary data.</text>
</comment>
<feature type="transmembrane region" description="Helical" evidence="5">
    <location>
        <begin position="543"/>
        <end position="560"/>
    </location>
</feature>
<dbReference type="InterPro" id="IPR007016">
    <property type="entry name" value="O-antigen_ligase-rel_domated"/>
</dbReference>
<name>A0A0P8Y9T5_9CLOT</name>
<keyword evidence="4 5" id="KW-0472">Membrane</keyword>
<accession>A0A0P8Y9T5</accession>
<dbReference type="EMBL" id="LKET01000039">
    <property type="protein sequence ID" value="KPU43673.1"/>
    <property type="molecule type" value="Genomic_DNA"/>
</dbReference>
<sequence length="597" mass="67748">MKVKAEKKDKKIYTYYILPLLLIISVLPLIVHMKVDRLTDSYAVYFWTGNEVMDFFAYYKMQWFLIFTVAAITMAIYYYYKGYIKVKKTLFYIPAAVYSAAVILSTFTSQNTTISLFGFTGRYEGMFVLLGYIVVMLLSVNLVNNENQAVLIIKWLAVSAFIIGIIGLLERFDIYVLTWEGVRDLLLPAEKNGMDISFLKDIRAFYSTISHYDYAGSYFAMLFPISVVILAFVKGRKEKAAAAMFSCIMLANWIVCNSRAGVVGGFVALVIIVIMFRSMIKKHWKISLAVLSLFIIAFVVANVMSSGRIFGRVGSIITDAVKIFSAQKYEGIKDITSDSNEIRVIFEDKELKIIYDDKTIKLKDENDMDIPAQFDGNSIKITDERYNGTTFTVSNNKDDFFIEMNYASLKLRFAVTKSGLRLVNHRDQTVNLEPVEKWGFEGLERIGSARGYIWSRSIPLLKNTVIAGYGPDTYAIHFPQEDYVGKLIAYDTISMFVDKAHNMYLATAINTGIISLLALLAMFIIYFVSSWRIYYKSSFNDKYSYIGLAIFAAFVGYTISGLFNDSVLSVAPVFWVLLGVGISINDKLKNKTELNNK</sequence>
<feature type="transmembrane region" description="Helical" evidence="5">
    <location>
        <begin position="215"/>
        <end position="233"/>
    </location>
</feature>
<feature type="transmembrane region" description="Helical" evidence="5">
    <location>
        <begin position="61"/>
        <end position="80"/>
    </location>
</feature>
<feature type="transmembrane region" description="Helical" evidence="5">
    <location>
        <begin position="151"/>
        <end position="169"/>
    </location>
</feature>
<feature type="transmembrane region" description="Helical" evidence="5">
    <location>
        <begin position="89"/>
        <end position="107"/>
    </location>
</feature>
<organism evidence="7 8">
    <name type="scientific">Oxobacter pfennigii</name>
    <dbReference type="NCBI Taxonomy" id="36849"/>
    <lineage>
        <taxon>Bacteria</taxon>
        <taxon>Bacillati</taxon>
        <taxon>Bacillota</taxon>
        <taxon>Clostridia</taxon>
        <taxon>Eubacteriales</taxon>
        <taxon>Clostridiaceae</taxon>
        <taxon>Oxobacter</taxon>
    </lineage>
</organism>
<dbReference type="Pfam" id="PF04932">
    <property type="entry name" value="Wzy_C"/>
    <property type="match status" value="1"/>
</dbReference>
<comment type="subcellular location">
    <subcellularLocation>
        <location evidence="1">Membrane</location>
        <topology evidence="1">Multi-pass membrane protein</topology>
    </subcellularLocation>
</comment>
<feature type="domain" description="O-antigen ligase-related" evidence="6">
    <location>
        <begin position="247"/>
        <end position="519"/>
    </location>
</feature>
<evidence type="ECO:0000313" key="7">
    <source>
        <dbReference type="EMBL" id="KPU43673.1"/>
    </source>
</evidence>
<keyword evidence="7" id="KW-0436">Ligase</keyword>
<dbReference type="STRING" id="36849.OXPF_31150"/>
<evidence type="ECO:0000259" key="6">
    <source>
        <dbReference type="Pfam" id="PF04932"/>
    </source>
</evidence>
<evidence type="ECO:0000256" key="2">
    <source>
        <dbReference type="ARBA" id="ARBA00022692"/>
    </source>
</evidence>
<keyword evidence="3 5" id="KW-1133">Transmembrane helix</keyword>
<dbReference type="Proteomes" id="UP000050326">
    <property type="component" value="Unassembled WGS sequence"/>
</dbReference>
<feature type="transmembrane region" description="Helical" evidence="5">
    <location>
        <begin position="127"/>
        <end position="144"/>
    </location>
</feature>
<evidence type="ECO:0000256" key="4">
    <source>
        <dbReference type="ARBA" id="ARBA00023136"/>
    </source>
</evidence>
<feature type="transmembrane region" description="Helical" evidence="5">
    <location>
        <begin position="503"/>
        <end position="531"/>
    </location>
</feature>
<evidence type="ECO:0000313" key="8">
    <source>
        <dbReference type="Proteomes" id="UP000050326"/>
    </source>
</evidence>
<gene>
    <name evidence="7" type="ORF">OXPF_31150</name>
</gene>
<feature type="transmembrane region" description="Helical" evidence="5">
    <location>
        <begin position="566"/>
        <end position="584"/>
    </location>
</feature>
<proteinExistence type="predicted"/>
<dbReference type="InterPro" id="IPR051533">
    <property type="entry name" value="WaaL-like"/>
</dbReference>
<feature type="transmembrane region" description="Helical" evidence="5">
    <location>
        <begin position="12"/>
        <end position="31"/>
    </location>
</feature>
<evidence type="ECO:0000256" key="5">
    <source>
        <dbReference type="SAM" id="Phobius"/>
    </source>
</evidence>
<keyword evidence="2 5" id="KW-0812">Transmembrane</keyword>